<dbReference type="AlphaFoldDB" id="A0A1J5PEL1"/>
<accession>A0A1J5PEL1</accession>
<protein>
    <submittedName>
        <fullName evidence="1">Uncharacterized protein</fullName>
    </submittedName>
</protein>
<sequence length="69" mass="7590">MQARAKANNFCPACDLSNQMMTVAATRPMPVNSQRCQPSELARNENAAPLLCTRTTLKKLVTTVLSPKR</sequence>
<dbReference type="EMBL" id="MLJW01004849">
    <property type="protein sequence ID" value="OIQ69224.1"/>
    <property type="molecule type" value="Genomic_DNA"/>
</dbReference>
<proteinExistence type="predicted"/>
<name>A0A1J5PEL1_9ZZZZ</name>
<comment type="caution">
    <text evidence="1">The sequence shown here is derived from an EMBL/GenBank/DDBJ whole genome shotgun (WGS) entry which is preliminary data.</text>
</comment>
<evidence type="ECO:0000313" key="1">
    <source>
        <dbReference type="EMBL" id="OIQ69224.1"/>
    </source>
</evidence>
<organism evidence="1">
    <name type="scientific">mine drainage metagenome</name>
    <dbReference type="NCBI Taxonomy" id="410659"/>
    <lineage>
        <taxon>unclassified sequences</taxon>
        <taxon>metagenomes</taxon>
        <taxon>ecological metagenomes</taxon>
    </lineage>
</organism>
<gene>
    <name evidence="1" type="ORF">GALL_491780</name>
</gene>
<reference evidence="1" key="1">
    <citation type="submission" date="2016-10" db="EMBL/GenBank/DDBJ databases">
        <title>Sequence of Gallionella enrichment culture.</title>
        <authorList>
            <person name="Poehlein A."/>
            <person name="Muehling M."/>
            <person name="Daniel R."/>
        </authorList>
    </citation>
    <scope>NUCLEOTIDE SEQUENCE</scope>
</reference>